<evidence type="ECO:0008006" key="4">
    <source>
        <dbReference type="Google" id="ProtNLM"/>
    </source>
</evidence>
<dbReference type="OrthoDB" id="8419990at2"/>
<keyword evidence="3" id="KW-1185">Reference proteome</keyword>
<keyword evidence="1" id="KW-0472">Membrane</keyword>
<dbReference type="EMBL" id="LAJE02000237">
    <property type="protein sequence ID" value="OEO30012.1"/>
    <property type="molecule type" value="Genomic_DNA"/>
</dbReference>
<gene>
    <name evidence="2" type="ORF">VW23_023270</name>
</gene>
<feature type="transmembrane region" description="Helical" evidence="1">
    <location>
        <begin position="23"/>
        <end position="42"/>
    </location>
</feature>
<sequence>MDGPSLFTGAEGDDGTFVPFTDILFNVLLGFTMMVFVAFALIRPDAQTGIIDTNAEFIVTTTWPDDNDDDIDTYVQDPTGNVVWYHSMQKGFVTLDRDDRGNYLDEVTVNGVTHHIALNQETVSIRGILPGDYVVNVYHYTNPSAAAVPVTVKVEKINPKLSVVYYDTLILDHKGDEKTVVRFSVDKDGAVSDINTVPLSLIQAVRK</sequence>
<organism evidence="2 3">
    <name type="scientific">Devosia insulae DS-56</name>
    <dbReference type="NCBI Taxonomy" id="1116389"/>
    <lineage>
        <taxon>Bacteria</taxon>
        <taxon>Pseudomonadati</taxon>
        <taxon>Pseudomonadota</taxon>
        <taxon>Alphaproteobacteria</taxon>
        <taxon>Hyphomicrobiales</taxon>
        <taxon>Devosiaceae</taxon>
        <taxon>Devosia</taxon>
    </lineage>
</organism>
<name>A0A1E5XN30_9HYPH</name>
<accession>A0A1E5XN30</accession>
<evidence type="ECO:0000256" key="1">
    <source>
        <dbReference type="SAM" id="Phobius"/>
    </source>
</evidence>
<dbReference type="RefSeq" id="WP_069910754.1">
    <property type="nucleotide sequence ID" value="NZ_LAJE02000237.1"/>
</dbReference>
<evidence type="ECO:0000313" key="3">
    <source>
        <dbReference type="Proteomes" id="UP000095463"/>
    </source>
</evidence>
<dbReference type="Proteomes" id="UP000095463">
    <property type="component" value="Unassembled WGS sequence"/>
</dbReference>
<proteinExistence type="predicted"/>
<keyword evidence="1" id="KW-1133">Transmembrane helix</keyword>
<evidence type="ECO:0000313" key="2">
    <source>
        <dbReference type="EMBL" id="OEO30012.1"/>
    </source>
</evidence>
<reference evidence="2 3" key="1">
    <citation type="journal article" date="2015" name="Genome Announc.">
        <title>Genome Assemblies of Three Soil-Associated Devosia species: D. insulae, D. limi, and D. soli.</title>
        <authorList>
            <person name="Hassan Y.I."/>
            <person name="Lepp D."/>
            <person name="Zhou T."/>
        </authorList>
    </citation>
    <scope>NUCLEOTIDE SEQUENCE [LARGE SCALE GENOMIC DNA]</scope>
    <source>
        <strain evidence="2 3">DS-56</strain>
    </source>
</reference>
<comment type="caution">
    <text evidence="2">The sequence shown here is derived from an EMBL/GenBank/DDBJ whole genome shotgun (WGS) entry which is preliminary data.</text>
</comment>
<protein>
    <recommendedName>
        <fullName evidence="4">DUF2135 domain-containing protein</fullName>
    </recommendedName>
</protein>
<dbReference type="AlphaFoldDB" id="A0A1E5XN30"/>
<keyword evidence="1" id="KW-0812">Transmembrane</keyword>